<evidence type="ECO:0000313" key="5">
    <source>
        <dbReference type="Proteomes" id="UP000530403"/>
    </source>
</evidence>
<dbReference type="EMBL" id="JACCCF010000001">
    <property type="protein sequence ID" value="NYE43459.1"/>
    <property type="molecule type" value="Genomic_DNA"/>
</dbReference>
<sequence length="184" mass="19963">MTWTPADDVDVSPDTTDAWPASRPPDSAPVLTVSSGERPAEAEPRWLMAANVVRWRRYGKGGQELRPGTRVCRGGSKVYVIGYRPGGSDVLTAIGRGRHTGTYVTLELATRHLHTFRAALVRSPAVLLRDAENGSGRDWDGPEGTAERAARFERQAAEERGARWPGVPHPAPCRCHECLALGSA</sequence>
<comment type="caution">
    <text evidence="2">The sequence shown here is derived from an EMBL/GenBank/DDBJ whole genome shotgun (WGS) entry which is preliminary data.</text>
</comment>
<name>A0A7J0CE00_9ACTN</name>
<gene>
    <name evidence="3" type="ORF">HEB29_004470</name>
    <name evidence="2" type="ORF">Sfulv_47370</name>
</gene>
<feature type="region of interest" description="Disordered" evidence="1">
    <location>
        <begin position="1"/>
        <end position="39"/>
    </location>
</feature>
<organism evidence="2 4">
    <name type="scientific">Streptomyces fulvorobeus</name>
    <dbReference type="NCBI Taxonomy" id="284028"/>
    <lineage>
        <taxon>Bacteria</taxon>
        <taxon>Bacillati</taxon>
        <taxon>Actinomycetota</taxon>
        <taxon>Actinomycetes</taxon>
        <taxon>Kitasatosporales</taxon>
        <taxon>Streptomycetaceae</taxon>
        <taxon>Streptomyces</taxon>
    </lineage>
</organism>
<proteinExistence type="predicted"/>
<evidence type="ECO:0000313" key="4">
    <source>
        <dbReference type="Proteomes" id="UP000498980"/>
    </source>
</evidence>
<dbReference type="AlphaFoldDB" id="A0A7J0CE00"/>
<keyword evidence="4" id="KW-1185">Reference proteome</keyword>
<accession>A0A7J0CE00</accession>
<evidence type="ECO:0000313" key="3">
    <source>
        <dbReference type="EMBL" id="NYE43459.1"/>
    </source>
</evidence>
<evidence type="ECO:0000313" key="2">
    <source>
        <dbReference type="EMBL" id="GFM99926.1"/>
    </source>
</evidence>
<dbReference type="RefSeq" id="WP_246353186.1">
    <property type="nucleotide sequence ID" value="NZ_BAAAUE010000013.1"/>
</dbReference>
<reference evidence="2 4" key="1">
    <citation type="submission" date="2020-05" db="EMBL/GenBank/DDBJ databases">
        <title>Whole genome shotgun sequence of Streptomyces fulvorobeus NBRC 15897.</title>
        <authorList>
            <person name="Komaki H."/>
            <person name="Tamura T."/>
        </authorList>
    </citation>
    <scope>NUCLEOTIDE SEQUENCE [LARGE SCALE GENOMIC DNA]</scope>
    <source>
        <strain evidence="2 4">NBRC 15897</strain>
    </source>
</reference>
<dbReference type="EMBL" id="BLWC01000001">
    <property type="protein sequence ID" value="GFM99926.1"/>
    <property type="molecule type" value="Genomic_DNA"/>
</dbReference>
<protein>
    <submittedName>
        <fullName evidence="2">Uncharacterized protein</fullName>
    </submittedName>
</protein>
<dbReference type="Proteomes" id="UP000530403">
    <property type="component" value="Unassembled WGS sequence"/>
</dbReference>
<reference evidence="3 5" key="2">
    <citation type="submission" date="2020-07" db="EMBL/GenBank/DDBJ databases">
        <title>Sequencing the genomes of 1000 actinobacteria strains.</title>
        <authorList>
            <person name="Klenk H.-P."/>
        </authorList>
    </citation>
    <scope>NUCLEOTIDE SEQUENCE [LARGE SCALE GENOMIC DNA]</scope>
    <source>
        <strain evidence="3 5">DSM 41455</strain>
    </source>
</reference>
<evidence type="ECO:0000256" key="1">
    <source>
        <dbReference type="SAM" id="MobiDB-lite"/>
    </source>
</evidence>
<dbReference type="Proteomes" id="UP000498980">
    <property type="component" value="Unassembled WGS sequence"/>
</dbReference>